<sequence>MANRIALIGVGRVGSQILTDIQYTGLFQEIYLIDSDEKQAEGEVLDHLHFQSLNGSHQTRIYNGTYEDLKKVDAIVISASVPSDASMKDRAKLASLNADLVNDIMNKITAVTTEPIIIMISNPIDSMLYLAQTQTNYPLHKIFGTGTMLESSRFRVLIASHYNVDPKNVEAFVIGEHGKTTVPVWSRVRIFGMPLGEFEALTDATPISKQEIRDSIDEVAFNVMANKGWTNSAISRVAVDLLEAIMYNENRILPVTSVHQSIYDYQNVAFSLPTFVNRDGYHHPLEIQLDSDEKAALDKSVQYIKETIESTQK</sequence>
<comment type="similarity">
    <text evidence="1">Belongs to the LDH/MDH superfamily. LDH family.</text>
</comment>
<evidence type="ECO:0000313" key="8">
    <source>
        <dbReference type="Proteomes" id="UP000751852"/>
    </source>
</evidence>
<proteinExistence type="inferred from homology"/>
<dbReference type="SUPFAM" id="SSF51735">
    <property type="entry name" value="NAD(P)-binding Rossmann-fold domains"/>
    <property type="match status" value="1"/>
</dbReference>
<dbReference type="Gene3D" id="3.40.50.720">
    <property type="entry name" value="NAD(P)-binding Rossmann-like Domain"/>
    <property type="match status" value="1"/>
</dbReference>
<dbReference type="Pfam" id="PF02866">
    <property type="entry name" value="Ldh_1_C"/>
    <property type="match status" value="1"/>
</dbReference>
<accession>A0ABS0T6F3</accession>
<organism evidence="7 8">
    <name type="scientific">Staphylococcus canis</name>
    <dbReference type="NCBI Taxonomy" id="2724942"/>
    <lineage>
        <taxon>Bacteria</taxon>
        <taxon>Bacillati</taxon>
        <taxon>Bacillota</taxon>
        <taxon>Bacilli</taxon>
        <taxon>Bacillales</taxon>
        <taxon>Staphylococcaceae</taxon>
        <taxon>Staphylococcus</taxon>
    </lineage>
</organism>
<comment type="caution">
    <text evidence="7">The sequence shown here is derived from an EMBL/GenBank/DDBJ whole genome shotgun (WGS) entry which is preliminary data.</text>
</comment>
<feature type="domain" description="Lactate/malate dehydrogenase C-terminal" evidence="6">
    <location>
        <begin position="147"/>
        <end position="311"/>
    </location>
</feature>
<dbReference type="RefSeq" id="WP_198617114.1">
    <property type="nucleotide sequence ID" value="NZ_JABANU010000003.1"/>
</dbReference>
<gene>
    <name evidence="7" type="ORF">HHH54_01785</name>
</gene>
<dbReference type="PIRSF" id="PIRSF000102">
    <property type="entry name" value="Lac_mal_DH"/>
    <property type="match status" value="1"/>
</dbReference>
<evidence type="ECO:0000259" key="6">
    <source>
        <dbReference type="Pfam" id="PF02866"/>
    </source>
</evidence>
<dbReference type="PANTHER" id="PTHR43128">
    <property type="entry name" value="L-2-HYDROXYCARBOXYLATE DEHYDROGENASE (NAD(P)(+))"/>
    <property type="match status" value="1"/>
</dbReference>
<protein>
    <submittedName>
        <fullName evidence="7">Lactate dehydrogenase</fullName>
    </submittedName>
</protein>
<keyword evidence="3" id="KW-0520">NAD</keyword>
<feature type="domain" description="Lactate/malate dehydrogenase N-terminal" evidence="5">
    <location>
        <begin position="4"/>
        <end position="144"/>
    </location>
</feature>
<keyword evidence="2 4" id="KW-0560">Oxidoreductase</keyword>
<keyword evidence="8" id="KW-1185">Reference proteome</keyword>
<evidence type="ECO:0000313" key="7">
    <source>
        <dbReference type="EMBL" id="MBI5974326.1"/>
    </source>
</evidence>
<reference evidence="7 8" key="1">
    <citation type="submission" date="2020-04" db="EMBL/GenBank/DDBJ databases">
        <title>Staphylococcus species from domestic dog.</title>
        <authorList>
            <person name="Paterson G.K."/>
        </authorList>
    </citation>
    <scope>NUCLEOTIDE SEQUENCE [LARGE SCALE GENOMIC DNA]</scope>
    <source>
        <strain evidence="7 8">H16/1A</strain>
    </source>
</reference>
<dbReference type="Pfam" id="PF00056">
    <property type="entry name" value="Ldh_1_N"/>
    <property type="match status" value="1"/>
</dbReference>
<evidence type="ECO:0000259" key="5">
    <source>
        <dbReference type="Pfam" id="PF00056"/>
    </source>
</evidence>
<dbReference type="InterPro" id="IPR036291">
    <property type="entry name" value="NAD(P)-bd_dom_sf"/>
</dbReference>
<evidence type="ECO:0000256" key="4">
    <source>
        <dbReference type="RuleBase" id="RU003369"/>
    </source>
</evidence>
<dbReference type="PANTHER" id="PTHR43128:SF16">
    <property type="entry name" value="L-LACTATE DEHYDROGENASE"/>
    <property type="match status" value="1"/>
</dbReference>
<dbReference type="Gene3D" id="3.90.110.10">
    <property type="entry name" value="Lactate dehydrogenase/glycoside hydrolase, family 4, C-terminal"/>
    <property type="match status" value="1"/>
</dbReference>
<evidence type="ECO:0000256" key="2">
    <source>
        <dbReference type="ARBA" id="ARBA00023002"/>
    </source>
</evidence>
<dbReference type="InterPro" id="IPR001557">
    <property type="entry name" value="L-lactate/malate_DH"/>
</dbReference>
<name>A0ABS0T6F3_9STAP</name>
<dbReference type="EMBL" id="JABANU010000003">
    <property type="protein sequence ID" value="MBI5974326.1"/>
    <property type="molecule type" value="Genomic_DNA"/>
</dbReference>
<dbReference type="InterPro" id="IPR015955">
    <property type="entry name" value="Lactate_DH/Glyco_Ohase_4_C"/>
</dbReference>
<dbReference type="InterPro" id="IPR022383">
    <property type="entry name" value="Lactate/malate_DH_C"/>
</dbReference>
<dbReference type="SUPFAM" id="SSF56327">
    <property type="entry name" value="LDH C-terminal domain-like"/>
    <property type="match status" value="1"/>
</dbReference>
<dbReference type="PRINTS" id="PR00086">
    <property type="entry name" value="LLDHDRGNASE"/>
</dbReference>
<dbReference type="Proteomes" id="UP000751852">
    <property type="component" value="Unassembled WGS sequence"/>
</dbReference>
<evidence type="ECO:0000256" key="1">
    <source>
        <dbReference type="ARBA" id="ARBA00006054"/>
    </source>
</evidence>
<evidence type="ECO:0000256" key="3">
    <source>
        <dbReference type="ARBA" id="ARBA00023027"/>
    </source>
</evidence>
<dbReference type="InterPro" id="IPR001236">
    <property type="entry name" value="Lactate/malate_DH_N"/>
</dbReference>